<dbReference type="OrthoDB" id="361945at2"/>
<organism evidence="1 2">
    <name type="scientific">Hymenobacter arizonensis</name>
    <name type="common">Siccationidurans arizonensis</name>
    <dbReference type="NCBI Taxonomy" id="1227077"/>
    <lineage>
        <taxon>Bacteria</taxon>
        <taxon>Pseudomonadati</taxon>
        <taxon>Bacteroidota</taxon>
        <taxon>Cytophagia</taxon>
        <taxon>Cytophagales</taxon>
        <taxon>Hymenobacteraceae</taxon>
        <taxon>Hymenobacter</taxon>
    </lineage>
</organism>
<sequence length="250" mass="29209">MTEISTQHLAALPNIEALQRLCKSLATLDAIICREWENRYYSYSNAWDTSKQEECFQMRNGSGDEFQVLFSLHGSIINGQAHESEMCNWSEKKIHPITFKEKVSNFFGHEKIVMEQQIWEGVIDTIPNEFKEFILGEPVKSIGTTFCIWRKVEDKTWHIGAIKFPKSLYNDGSADLLYIFDGKPTTYWEWATEYYEEQFDGYQLELELVKHIYDLKPLTKEVVVQLNPSIDDFEQLKTDLSKIGYAYIDL</sequence>
<evidence type="ECO:0000313" key="2">
    <source>
        <dbReference type="Proteomes" id="UP000199029"/>
    </source>
</evidence>
<dbReference type="EMBL" id="FOXS01000001">
    <property type="protein sequence ID" value="SFP99249.1"/>
    <property type="molecule type" value="Genomic_DNA"/>
</dbReference>
<proteinExistence type="predicted"/>
<protein>
    <submittedName>
        <fullName evidence="1">Uncharacterized protein</fullName>
    </submittedName>
</protein>
<dbReference type="AlphaFoldDB" id="A0A1I5UVM1"/>
<dbReference type="RefSeq" id="WP_143080064.1">
    <property type="nucleotide sequence ID" value="NZ_FOXS01000001.1"/>
</dbReference>
<name>A0A1I5UVM1_HYMAR</name>
<gene>
    <name evidence="1" type="ORF">SAMN04515668_1089</name>
</gene>
<evidence type="ECO:0000313" key="1">
    <source>
        <dbReference type="EMBL" id="SFP99249.1"/>
    </source>
</evidence>
<keyword evidence="2" id="KW-1185">Reference proteome</keyword>
<reference evidence="2" key="1">
    <citation type="submission" date="2016-10" db="EMBL/GenBank/DDBJ databases">
        <authorList>
            <person name="Varghese N."/>
            <person name="Submissions S."/>
        </authorList>
    </citation>
    <scope>NUCLEOTIDE SEQUENCE [LARGE SCALE GENOMIC DNA]</scope>
    <source>
        <strain evidence="2">OR362-8,ATCC BAA-1266,JCM 13504</strain>
    </source>
</reference>
<accession>A0A1I5UVM1</accession>
<dbReference type="Proteomes" id="UP000199029">
    <property type="component" value="Unassembled WGS sequence"/>
</dbReference>